<proteinExistence type="inferred from homology"/>
<dbReference type="InterPro" id="IPR001932">
    <property type="entry name" value="PPM-type_phosphatase-like_dom"/>
</dbReference>
<dbReference type="OrthoDB" id="60843at2759"/>
<name>A0A2B7WXC8_POLH7</name>
<dbReference type="Pfam" id="PF13672">
    <property type="entry name" value="PP2C_2"/>
    <property type="match status" value="1"/>
</dbReference>
<keyword evidence="1" id="KW-0464">Manganese</keyword>
<dbReference type="GO" id="GO:0004722">
    <property type="term" value="F:protein serine/threonine phosphatase activity"/>
    <property type="evidence" value="ECO:0007669"/>
    <property type="project" value="UniProtKB-EC"/>
</dbReference>
<evidence type="ECO:0000313" key="4">
    <source>
        <dbReference type="EMBL" id="PGH01335.1"/>
    </source>
</evidence>
<dbReference type="AlphaFoldDB" id="A0A2B7WXC8"/>
<dbReference type="SMART" id="SM00332">
    <property type="entry name" value="PP2Cc"/>
    <property type="match status" value="1"/>
</dbReference>
<comment type="catalytic activity">
    <reaction evidence="1">
        <text>O-phospho-L-threonyl-[protein] + H2O = L-threonyl-[protein] + phosphate</text>
        <dbReference type="Rhea" id="RHEA:47004"/>
        <dbReference type="Rhea" id="RHEA-COMP:11060"/>
        <dbReference type="Rhea" id="RHEA-COMP:11605"/>
        <dbReference type="ChEBI" id="CHEBI:15377"/>
        <dbReference type="ChEBI" id="CHEBI:30013"/>
        <dbReference type="ChEBI" id="CHEBI:43474"/>
        <dbReference type="ChEBI" id="CHEBI:61977"/>
        <dbReference type="EC" id="3.1.3.16"/>
    </reaction>
</comment>
<protein>
    <recommendedName>
        <fullName evidence="1">Protein phosphatase</fullName>
        <ecNumber evidence="1">3.1.3.16</ecNumber>
    </recommendedName>
</protein>
<dbReference type="EMBL" id="PDNA01000238">
    <property type="protein sequence ID" value="PGH01335.1"/>
    <property type="molecule type" value="Genomic_DNA"/>
</dbReference>
<evidence type="ECO:0000313" key="5">
    <source>
        <dbReference type="Proteomes" id="UP000224634"/>
    </source>
</evidence>
<dbReference type="EC" id="3.1.3.16" evidence="1"/>
<accession>A0A2B7WXC8</accession>
<comment type="similarity">
    <text evidence="1">Belongs to the PP2C family.</text>
</comment>
<dbReference type="Proteomes" id="UP000224634">
    <property type="component" value="Unassembled WGS sequence"/>
</dbReference>
<dbReference type="Gene3D" id="3.60.40.10">
    <property type="entry name" value="PPM-type phosphatase domain"/>
    <property type="match status" value="1"/>
</dbReference>
<keyword evidence="1" id="KW-0460">Magnesium</keyword>
<comment type="cofactor">
    <cofactor evidence="1">
        <name>Mg(2+)</name>
        <dbReference type="ChEBI" id="CHEBI:18420"/>
    </cofactor>
</comment>
<keyword evidence="1" id="KW-0904">Protein phosphatase</keyword>
<comment type="caution">
    <text evidence="4">The sequence shown here is derived from an EMBL/GenBank/DDBJ whole genome shotgun (WGS) entry which is preliminary data.</text>
</comment>
<feature type="region of interest" description="Disordered" evidence="2">
    <location>
        <begin position="339"/>
        <end position="369"/>
    </location>
</feature>
<reference evidence="4 5" key="1">
    <citation type="submission" date="2017-10" db="EMBL/GenBank/DDBJ databases">
        <title>Comparative genomics in systemic dimorphic fungi from Ajellomycetaceae.</title>
        <authorList>
            <person name="Munoz J.F."/>
            <person name="Mcewen J.G."/>
            <person name="Clay O.K."/>
            <person name="Cuomo C.A."/>
        </authorList>
    </citation>
    <scope>NUCLEOTIDE SEQUENCE [LARGE SCALE GENOMIC DNA]</scope>
    <source>
        <strain evidence="4 5">UAMH7299</strain>
    </source>
</reference>
<sequence>MTAVTFANAGGLLHGSVSARLWNAVSAFTLCASVQPVRASPPVRWPFPAARRKAFFHSTVPRHSSRRISYRIAVSATGKDRVFRPDTNIFNFDPTTHDALGIQTGRTYHERKRSRPDSGEDAFFVSKVNGDTDAVAFGVADGVGGWASSGVDPADFSHSFCSYMAQAARDWNSEADRLRARALMQMGYDRCIDDKSIYAGGSTANVAVARGDGKVELANLGDSGSILFRLAAVHHYSTSQTHGFNTPYQLSVMPPRMRAQSNIFGGKAIEDLPYDASVTHCTVQHGDVLLLATDGVLDNLFNQDILNLVTSRMMATGAWNTTSNTHIGVSDELDSLTRPGGLSSLISSAPRPSPSPSSSPSPPPDPRTREHTLQALLAAAVARQAKMSSMDLRHDGPFAKESRRYHPWDPWRGGKVDDISVIVAIAVEEGRDEPKDSEI</sequence>
<dbReference type="InterPro" id="IPR036457">
    <property type="entry name" value="PPM-type-like_dom_sf"/>
</dbReference>
<comment type="cofactor">
    <cofactor evidence="1">
        <name>Mn(2+)</name>
        <dbReference type="ChEBI" id="CHEBI:29035"/>
    </cofactor>
</comment>
<organism evidence="4 5">
    <name type="scientific">Polytolypa hystricis (strain UAMH7299)</name>
    <dbReference type="NCBI Taxonomy" id="1447883"/>
    <lineage>
        <taxon>Eukaryota</taxon>
        <taxon>Fungi</taxon>
        <taxon>Dikarya</taxon>
        <taxon>Ascomycota</taxon>
        <taxon>Pezizomycotina</taxon>
        <taxon>Eurotiomycetes</taxon>
        <taxon>Eurotiomycetidae</taxon>
        <taxon>Onygenales</taxon>
        <taxon>Onygenales incertae sedis</taxon>
        <taxon>Polytolypa</taxon>
    </lineage>
</organism>
<dbReference type="STRING" id="1447883.A0A2B7WXC8"/>
<dbReference type="PANTHER" id="PTHR12320">
    <property type="entry name" value="PROTEIN PHOSPHATASE 2C"/>
    <property type="match status" value="1"/>
</dbReference>
<gene>
    <name evidence="4" type="ORF">AJ80_09025</name>
</gene>
<feature type="domain" description="PPM-type phosphatase" evidence="3">
    <location>
        <begin position="106"/>
        <end position="426"/>
    </location>
</feature>
<dbReference type="SUPFAM" id="SSF81606">
    <property type="entry name" value="PP2C-like"/>
    <property type="match status" value="1"/>
</dbReference>
<dbReference type="PROSITE" id="PS51746">
    <property type="entry name" value="PPM_2"/>
    <property type="match status" value="1"/>
</dbReference>
<evidence type="ECO:0000256" key="1">
    <source>
        <dbReference type="RuleBase" id="RU366020"/>
    </source>
</evidence>
<keyword evidence="1" id="KW-0378">Hydrolase</keyword>
<evidence type="ECO:0000256" key="2">
    <source>
        <dbReference type="SAM" id="MobiDB-lite"/>
    </source>
</evidence>
<dbReference type="GO" id="GO:0046872">
    <property type="term" value="F:metal ion binding"/>
    <property type="evidence" value="ECO:0007669"/>
    <property type="project" value="UniProtKB-UniRule"/>
</dbReference>
<keyword evidence="1" id="KW-0479">Metal-binding</keyword>
<dbReference type="PANTHER" id="PTHR12320:SF1">
    <property type="entry name" value="PROTEIN PHOSPHATASE PTC7 HOMOLOG"/>
    <property type="match status" value="1"/>
</dbReference>
<feature type="compositionally biased region" description="Pro residues" evidence="2">
    <location>
        <begin position="351"/>
        <end position="365"/>
    </location>
</feature>
<evidence type="ECO:0000259" key="3">
    <source>
        <dbReference type="PROSITE" id="PS51746"/>
    </source>
</evidence>
<comment type="catalytic activity">
    <reaction evidence="1">
        <text>O-phospho-L-seryl-[protein] + H2O = L-seryl-[protein] + phosphate</text>
        <dbReference type="Rhea" id="RHEA:20629"/>
        <dbReference type="Rhea" id="RHEA-COMP:9863"/>
        <dbReference type="Rhea" id="RHEA-COMP:11604"/>
        <dbReference type="ChEBI" id="CHEBI:15377"/>
        <dbReference type="ChEBI" id="CHEBI:29999"/>
        <dbReference type="ChEBI" id="CHEBI:43474"/>
        <dbReference type="ChEBI" id="CHEBI:83421"/>
        <dbReference type="EC" id="3.1.3.16"/>
    </reaction>
</comment>
<dbReference type="InterPro" id="IPR039123">
    <property type="entry name" value="PPTC7"/>
</dbReference>
<keyword evidence="5" id="KW-1185">Reference proteome</keyword>